<comment type="domain">
    <text evidence="8">The N-terminal domain determines nucleotide recognition and specific binding, while the C-terminal domain determines the specific binding to the target protein.</text>
</comment>
<dbReference type="PANTHER" id="PTHR19136">
    <property type="entry name" value="MOLYBDENUM COFACTOR GUANYLYLTRANSFERASE"/>
    <property type="match status" value="1"/>
</dbReference>
<dbReference type="SUPFAM" id="SSF53448">
    <property type="entry name" value="Nucleotide-diphospho-sugar transferases"/>
    <property type="match status" value="1"/>
</dbReference>
<organism evidence="10 11">
    <name type="scientific">Larsenimonas suaedae</name>
    <dbReference type="NCBI Taxonomy" id="1851019"/>
    <lineage>
        <taxon>Bacteria</taxon>
        <taxon>Pseudomonadati</taxon>
        <taxon>Pseudomonadota</taxon>
        <taxon>Gammaproteobacteria</taxon>
        <taxon>Oceanospirillales</taxon>
        <taxon>Halomonadaceae</taxon>
        <taxon>Larsenimonas</taxon>
    </lineage>
</organism>
<dbReference type="HAMAP" id="MF_00316">
    <property type="entry name" value="MobA"/>
    <property type="match status" value="1"/>
</dbReference>
<dbReference type="EMBL" id="JARWAO010000006">
    <property type="protein sequence ID" value="MDR5896824.1"/>
    <property type="molecule type" value="Genomic_DNA"/>
</dbReference>
<evidence type="ECO:0000256" key="7">
    <source>
        <dbReference type="ARBA" id="ARBA00023150"/>
    </source>
</evidence>
<keyword evidence="4 8" id="KW-0547">Nucleotide-binding</keyword>
<comment type="catalytic activity">
    <reaction evidence="8">
        <text>Mo-molybdopterin + GTP + H(+) = Mo-molybdopterin guanine dinucleotide + diphosphate</text>
        <dbReference type="Rhea" id="RHEA:34243"/>
        <dbReference type="ChEBI" id="CHEBI:15378"/>
        <dbReference type="ChEBI" id="CHEBI:33019"/>
        <dbReference type="ChEBI" id="CHEBI:37565"/>
        <dbReference type="ChEBI" id="CHEBI:71302"/>
        <dbReference type="ChEBI" id="CHEBI:71310"/>
        <dbReference type="EC" id="2.7.7.77"/>
    </reaction>
</comment>
<dbReference type="InterPro" id="IPR025877">
    <property type="entry name" value="MobA-like_NTP_Trfase"/>
</dbReference>
<evidence type="ECO:0000313" key="11">
    <source>
        <dbReference type="Proteomes" id="UP001269375"/>
    </source>
</evidence>
<dbReference type="Pfam" id="PF12804">
    <property type="entry name" value="NTP_transf_3"/>
    <property type="match status" value="1"/>
</dbReference>
<sequence length="201" mass="21905">MNESMDGLILAGGQGTRMGGVDKGLQLVNGAPMVMHVANAMTNQVETLYVSANRSVDEYAAFGWHVIADRVPGFIGPLGGIHAALCASNAAWLMIAPCDVPAIAPGIFEALVDRARRGARDMVYAADGQRAHPVVAVVKTSLAQDLESYILKGERKILPWYERHDAERMVFSRAECFQNVNTPEDRALVERIMSTELKKTH</sequence>
<reference evidence="10 11" key="1">
    <citation type="submission" date="2023-04" db="EMBL/GenBank/DDBJ databases">
        <title>A long-awaited taxogenomic arrangement of the family Halomonadaceae.</title>
        <authorList>
            <person name="De La Haba R."/>
            <person name="Chuvochina M."/>
            <person name="Wittouck S."/>
            <person name="Arahal D.R."/>
            <person name="Sanchez-Porro C."/>
            <person name="Hugenholtz P."/>
            <person name="Ventosa A."/>
        </authorList>
    </citation>
    <scope>NUCLEOTIDE SEQUENCE [LARGE SCALE GENOMIC DNA]</scope>
    <source>
        <strain evidence="10 11">DSM 22428</strain>
    </source>
</reference>
<dbReference type="EC" id="2.7.7.77" evidence="8"/>
<keyword evidence="3 8" id="KW-0479">Metal-binding</keyword>
<feature type="binding site" evidence="8">
    <location>
        <position position="99"/>
    </location>
    <ligand>
        <name>Mg(2+)</name>
        <dbReference type="ChEBI" id="CHEBI:18420"/>
    </ligand>
</feature>
<dbReference type="RefSeq" id="WP_251590326.1">
    <property type="nucleotide sequence ID" value="NZ_JAMLJI010000001.1"/>
</dbReference>
<comment type="caution">
    <text evidence="10">The sequence shown here is derived from an EMBL/GenBank/DDBJ whole genome shotgun (WGS) entry which is preliminary data.</text>
</comment>
<evidence type="ECO:0000256" key="5">
    <source>
        <dbReference type="ARBA" id="ARBA00022842"/>
    </source>
</evidence>
<comment type="similarity">
    <text evidence="8">Belongs to the MobA family.</text>
</comment>
<protein>
    <recommendedName>
        <fullName evidence="8">Molybdenum cofactor guanylyltransferase</fullName>
        <shortName evidence="8">MoCo guanylyltransferase</shortName>
        <ecNumber evidence="8">2.7.7.77</ecNumber>
    </recommendedName>
    <alternativeName>
        <fullName evidence="8">GTP:molybdopterin guanylyltransferase</fullName>
    </alternativeName>
    <alternativeName>
        <fullName evidence="8">Mo-MPT guanylyltransferase</fullName>
    </alternativeName>
    <alternativeName>
        <fullName evidence="8">Molybdopterin guanylyltransferase</fullName>
    </alternativeName>
    <alternativeName>
        <fullName evidence="8">Molybdopterin-guanine dinucleotide synthase</fullName>
        <shortName evidence="8">MGD synthase</shortName>
    </alternativeName>
</protein>
<feature type="binding site" evidence="8">
    <location>
        <position position="69"/>
    </location>
    <ligand>
        <name>GTP</name>
        <dbReference type="ChEBI" id="CHEBI:37565"/>
    </ligand>
</feature>
<keyword evidence="2 8" id="KW-0808">Transferase</keyword>
<feature type="binding site" evidence="8">
    <location>
        <position position="23"/>
    </location>
    <ligand>
        <name>GTP</name>
        <dbReference type="ChEBI" id="CHEBI:37565"/>
    </ligand>
</feature>
<keyword evidence="11" id="KW-1185">Reference proteome</keyword>
<keyword evidence="6 8" id="KW-0342">GTP-binding</keyword>
<evidence type="ECO:0000256" key="6">
    <source>
        <dbReference type="ARBA" id="ARBA00023134"/>
    </source>
</evidence>
<feature type="binding site" evidence="8">
    <location>
        <position position="99"/>
    </location>
    <ligand>
        <name>GTP</name>
        <dbReference type="ChEBI" id="CHEBI:37565"/>
    </ligand>
</feature>
<evidence type="ECO:0000256" key="3">
    <source>
        <dbReference type="ARBA" id="ARBA00022723"/>
    </source>
</evidence>
<gene>
    <name evidence="8 10" type="primary">mobA</name>
    <name evidence="10" type="ORF">QC825_12130</name>
</gene>
<evidence type="ECO:0000256" key="4">
    <source>
        <dbReference type="ARBA" id="ARBA00022741"/>
    </source>
</evidence>
<proteinExistence type="inferred from homology"/>
<dbReference type="NCBIfam" id="TIGR02665">
    <property type="entry name" value="molyb_mobA"/>
    <property type="match status" value="1"/>
</dbReference>
<evidence type="ECO:0000256" key="1">
    <source>
        <dbReference type="ARBA" id="ARBA00022490"/>
    </source>
</evidence>
<feature type="binding site" evidence="8">
    <location>
        <begin position="10"/>
        <end position="12"/>
    </location>
    <ligand>
        <name>GTP</name>
        <dbReference type="ChEBI" id="CHEBI:37565"/>
    </ligand>
</feature>
<dbReference type="Proteomes" id="UP001269375">
    <property type="component" value="Unassembled WGS sequence"/>
</dbReference>
<dbReference type="GO" id="GO:0061603">
    <property type="term" value="F:molybdenum cofactor guanylyltransferase activity"/>
    <property type="evidence" value="ECO:0007669"/>
    <property type="project" value="UniProtKB-EC"/>
</dbReference>
<dbReference type="InterPro" id="IPR029044">
    <property type="entry name" value="Nucleotide-diphossugar_trans"/>
</dbReference>
<keyword evidence="5 8" id="KW-0460">Magnesium</keyword>
<evidence type="ECO:0000256" key="8">
    <source>
        <dbReference type="HAMAP-Rule" id="MF_00316"/>
    </source>
</evidence>
<comment type="caution">
    <text evidence="8">Lacks conserved residue(s) required for the propagation of feature annotation.</text>
</comment>
<comment type="subunit">
    <text evidence="8">Monomer.</text>
</comment>
<keyword evidence="10" id="KW-0548">Nucleotidyltransferase</keyword>
<keyword evidence="1 8" id="KW-0963">Cytoplasm</keyword>
<accession>A0ABU1GXP6</accession>
<dbReference type="InterPro" id="IPR013482">
    <property type="entry name" value="Molybde_CF_guanTrfase"/>
</dbReference>
<dbReference type="PANTHER" id="PTHR19136:SF81">
    <property type="entry name" value="MOLYBDENUM COFACTOR GUANYLYLTRANSFERASE"/>
    <property type="match status" value="1"/>
</dbReference>
<dbReference type="CDD" id="cd02503">
    <property type="entry name" value="MobA"/>
    <property type="match status" value="1"/>
</dbReference>
<evidence type="ECO:0000259" key="9">
    <source>
        <dbReference type="Pfam" id="PF12804"/>
    </source>
</evidence>
<feature type="domain" description="MobA-like NTP transferase" evidence="9">
    <location>
        <begin position="7"/>
        <end position="160"/>
    </location>
</feature>
<evidence type="ECO:0000313" key="10">
    <source>
        <dbReference type="EMBL" id="MDR5896824.1"/>
    </source>
</evidence>
<comment type="subcellular location">
    <subcellularLocation>
        <location evidence="8">Cytoplasm</location>
    </subcellularLocation>
</comment>
<evidence type="ECO:0000256" key="2">
    <source>
        <dbReference type="ARBA" id="ARBA00022679"/>
    </source>
</evidence>
<dbReference type="Gene3D" id="3.90.550.10">
    <property type="entry name" value="Spore Coat Polysaccharide Biosynthesis Protein SpsA, Chain A"/>
    <property type="match status" value="1"/>
</dbReference>
<comment type="cofactor">
    <cofactor evidence="8">
        <name>Mg(2+)</name>
        <dbReference type="ChEBI" id="CHEBI:18420"/>
    </cofactor>
</comment>
<comment type="function">
    <text evidence="8">Transfers a GMP moiety from GTP to Mo-molybdopterin (Mo-MPT) cofactor (Moco or molybdenum cofactor) to form Mo-molybdopterin guanine dinucleotide (Mo-MGD) cofactor.</text>
</comment>
<keyword evidence="7 8" id="KW-0501">Molybdenum cofactor biosynthesis</keyword>
<name>A0ABU1GXP6_9GAMM</name>